<proteinExistence type="inferred from homology"/>
<organism evidence="5 6">
    <name type="scientific">Cellulophaga fucicola</name>
    <dbReference type="NCBI Taxonomy" id="76595"/>
    <lineage>
        <taxon>Bacteria</taxon>
        <taxon>Pseudomonadati</taxon>
        <taxon>Bacteroidota</taxon>
        <taxon>Flavobacteriia</taxon>
        <taxon>Flavobacteriales</taxon>
        <taxon>Flavobacteriaceae</taxon>
        <taxon>Cellulophaga</taxon>
    </lineage>
</organism>
<dbReference type="AlphaFoldDB" id="A0A1K1N116"/>
<dbReference type="PANTHER" id="PTHR11527">
    <property type="entry name" value="HEAT-SHOCK PROTEIN 20 FAMILY MEMBER"/>
    <property type="match status" value="1"/>
</dbReference>
<dbReference type="CDD" id="cd06464">
    <property type="entry name" value="ACD_sHsps-like"/>
    <property type="match status" value="1"/>
</dbReference>
<reference evidence="6" key="1">
    <citation type="submission" date="2016-11" db="EMBL/GenBank/DDBJ databases">
        <authorList>
            <person name="Varghese N."/>
            <person name="Submissions S."/>
        </authorList>
    </citation>
    <scope>NUCLEOTIDE SEQUENCE [LARGE SCALE GENOMIC DNA]</scope>
    <source>
        <strain evidence="6">DSM 24786</strain>
    </source>
</reference>
<feature type="domain" description="CS" evidence="4">
    <location>
        <begin position="31"/>
        <end position="137"/>
    </location>
</feature>
<dbReference type="Gene3D" id="2.60.40.790">
    <property type="match status" value="1"/>
</dbReference>
<dbReference type="InterPro" id="IPR002068">
    <property type="entry name" value="A-crystallin/Hsp20_dom"/>
</dbReference>
<comment type="similarity">
    <text evidence="1 2">Belongs to the small heat shock protein (HSP20) family.</text>
</comment>
<dbReference type="Proteomes" id="UP000183257">
    <property type="component" value="Unassembled WGS sequence"/>
</dbReference>
<evidence type="ECO:0000256" key="1">
    <source>
        <dbReference type="PROSITE-ProRule" id="PRU00285"/>
    </source>
</evidence>
<dbReference type="PROSITE" id="PS51203">
    <property type="entry name" value="CS"/>
    <property type="match status" value="1"/>
</dbReference>
<dbReference type="InterPro" id="IPR007052">
    <property type="entry name" value="CS_dom"/>
</dbReference>
<dbReference type="STRING" id="76595.SAMN05660313_01085"/>
<dbReference type="EMBL" id="FPIY01000001">
    <property type="protein sequence ID" value="SFW28993.1"/>
    <property type="molecule type" value="Genomic_DNA"/>
</dbReference>
<evidence type="ECO:0000259" key="4">
    <source>
        <dbReference type="PROSITE" id="PS51203"/>
    </source>
</evidence>
<dbReference type="InterPro" id="IPR031107">
    <property type="entry name" value="Small_HSP"/>
</dbReference>
<sequence length="140" mass="15910">MSLVKKNTVFPSLLNELLNTDWYGGLEANTATIPPVNIKENEKDYSLELLAPGRNKEDFKVEIDKDILSVSVTSEKINTDLKEKYSLKEFKISDFKRTFSLPDTIKEESISVAYENGILKFTLPKKEEALPKPKRSLDIA</sequence>
<dbReference type="OrthoDB" id="9814487at2"/>
<dbReference type="SUPFAM" id="SSF49764">
    <property type="entry name" value="HSP20-like chaperones"/>
    <property type="match status" value="1"/>
</dbReference>
<evidence type="ECO:0000313" key="5">
    <source>
        <dbReference type="EMBL" id="SFW28993.1"/>
    </source>
</evidence>
<accession>A0A1K1N116</accession>
<dbReference type="RefSeq" id="WP_072302723.1">
    <property type="nucleotide sequence ID" value="NZ_CBDUMO010000001.1"/>
</dbReference>
<keyword evidence="6" id="KW-1185">Reference proteome</keyword>
<evidence type="ECO:0000259" key="3">
    <source>
        <dbReference type="PROSITE" id="PS01031"/>
    </source>
</evidence>
<dbReference type="PROSITE" id="PS01031">
    <property type="entry name" value="SHSP"/>
    <property type="match status" value="1"/>
</dbReference>
<gene>
    <name evidence="5" type="ORF">SAMN05660313_01085</name>
</gene>
<evidence type="ECO:0000256" key="2">
    <source>
        <dbReference type="RuleBase" id="RU003616"/>
    </source>
</evidence>
<evidence type="ECO:0000313" key="6">
    <source>
        <dbReference type="Proteomes" id="UP000183257"/>
    </source>
</evidence>
<dbReference type="InterPro" id="IPR008978">
    <property type="entry name" value="HSP20-like_chaperone"/>
</dbReference>
<protein>
    <submittedName>
        <fullName evidence="5">HSP20 family protein</fullName>
    </submittedName>
</protein>
<dbReference type="Pfam" id="PF00011">
    <property type="entry name" value="HSP20"/>
    <property type="match status" value="1"/>
</dbReference>
<feature type="domain" description="SHSP" evidence="3">
    <location>
        <begin position="27"/>
        <end position="140"/>
    </location>
</feature>
<name>A0A1K1N116_9FLAO</name>